<evidence type="ECO:0000313" key="2">
    <source>
        <dbReference type="Proteomes" id="UP000198290"/>
    </source>
</evidence>
<evidence type="ECO:0000313" key="1">
    <source>
        <dbReference type="EMBL" id="BBF86574.1"/>
    </source>
</evidence>
<protein>
    <submittedName>
        <fullName evidence="1">Uncharacterized protein</fullName>
    </submittedName>
</protein>
<dbReference type="KEGG" id="amah:DLM_2973"/>
<accession>A0A3G9GGT3</accession>
<dbReference type="EMBL" id="AP018823">
    <property type="protein sequence ID" value="BBF86574.1"/>
    <property type="molecule type" value="Genomic_DNA"/>
</dbReference>
<gene>
    <name evidence="1" type="ORF">DLM_2973</name>
</gene>
<sequence length="41" mass="4900">MRRASSRPAIVGPDGCLSLSFFFMPRQWWEWREQGHNLSDF</sequence>
<reference evidence="2" key="3">
    <citation type="journal article" date="2017" name="Plant Physiol. Biochem.">
        <title>Differential oxidative and antioxidative response of duckweed Lemna minor toward plant growth promoting/inhibiting bacteria.</title>
        <authorList>
            <person name="Ishizawa H."/>
            <person name="Kuroda M."/>
            <person name="Morikawa M."/>
            <person name="Ike M."/>
        </authorList>
    </citation>
    <scope>NUCLEOTIDE SEQUENCE [LARGE SCALE GENOMIC DNA]</scope>
    <source>
        <strain evidence="2">H3</strain>
    </source>
</reference>
<organism evidence="1 2">
    <name type="scientific">Aquitalea magnusonii</name>
    <dbReference type="NCBI Taxonomy" id="332411"/>
    <lineage>
        <taxon>Bacteria</taxon>
        <taxon>Pseudomonadati</taxon>
        <taxon>Pseudomonadota</taxon>
        <taxon>Betaproteobacteria</taxon>
        <taxon>Neisseriales</taxon>
        <taxon>Chromobacteriaceae</taxon>
        <taxon>Aquitalea</taxon>
    </lineage>
</organism>
<keyword evidence="2" id="KW-1185">Reference proteome</keyword>
<reference evidence="2" key="1">
    <citation type="journal article" date="2017" name="Biotechnol. Biofuels">
        <title>Evaluation of environmental bacterial communities as a factor affecting the growth of duckweed Lemna minor.</title>
        <authorList>
            <person name="Ishizawa H."/>
            <person name="Kuroda M."/>
            <person name="Morikawa M."/>
            <person name="Ike M."/>
        </authorList>
    </citation>
    <scope>NUCLEOTIDE SEQUENCE [LARGE SCALE GENOMIC DNA]</scope>
    <source>
        <strain evidence="2">H3</strain>
    </source>
</reference>
<dbReference type="AlphaFoldDB" id="A0A3G9GGT3"/>
<dbReference type="Proteomes" id="UP000198290">
    <property type="component" value="Chromosome"/>
</dbReference>
<reference evidence="1 2" key="2">
    <citation type="journal article" date="2017" name="Genome Announc.">
        <title>Draft genome sequence of Aquitalea magnusonii strain H3, a plant growth-promoting bacterium of duckweed Lemna minor.</title>
        <authorList>
            <person name="Ishizawa H."/>
            <person name="Kuroda M."/>
            <person name="Ike M."/>
        </authorList>
    </citation>
    <scope>NUCLEOTIDE SEQUENCE [LARGE SCALE GENOMIC DNA]</scope>
    <source>
        <strain evidence="1 2">H3</strain>
    </source>
</reference>
<name>A0A3G9GGT3_9NEIS</name>
<proteinExistence type="predicted"/>